<evidence type="ECO:0000313" key="2">
    <source>
        <dbReference type="Proteomes" id="UP001497602"/>
    </source>
</evidence>
<proteinExistence type="predicted"/>
<reference evidence="1 2" key="1">
    <citation type="submission" date="2024-05" db="EMBL/GenBank/DDBJ databases">
        <authorList>
            <person name="Duchaud E."/>
        </authorList>
    </citation>
    <scope>NUCLEOTIDE SEQUENCE [LARGE SCALE GENOMIC DNA]</scope>
    <source>
        <strain evidence="1">Ena-SAMPLE-TAB-13-05-2024-13:56:06:370-140305</strain>
    </source>
</reference>
<dbReference type="EMBL" id="CAXJRC010000007">
    <property type="protein sequence ID" value="CAL2105558.1"/>
    <property type="molecule type" value="Genomic_DNA"/>
</dbReference>
<organism evidence="1 2">
    <name type="scientific">Tenacibaculum vairaonense</name>
    <dbReference type="NCBI Taxonomy" id="3137860"/>
    <lineage>
        <taxon>Bacteria</taxon>
        <taxon>Pseudomonadati</taxon>
        <taxon>Bacteroidota</taxon>
        <taxon>Flavobacteriia</taxon>
        <taxon>Flavobacteriales</taxon>
        <taxon>Flavobacteriaceae</taxon>
        <taxon>Tenacibaculum</taxon>
    </lineage>
</organism>
<sequence>MRILLKNGKIPNVNKVCIVYVSFGRQAQRNIQEPLVTIEIIQIGEL</sequence>
<dbReference type="Proteomes" id="UP001497602">
    <property type="component" value="Unassembled WGS sequence"/>
</dbReference>
<keyword evidence="2" id="KW-1185">Reference proteome</keyword>
<evidence type="ECO:0000313" key="1">
    <source>
        <dbReference type="EMBL" id="CAL2105558.1"/>
    </source>
</evidence>
<comment type="caution">
    <text evidence="1">The sequence shown here is derived from an EMBL/GenBank/DDBJ whole genome shotgun (WGS) entry which is preliminary data.</text>
</comment>
<accession>A0ABP1F552</accession>
<name>A0ABP1F552_9FLAO</name>
<protein>
    <submittedName>
        <fullName evidence="1">Uncharacterized protein</fullName>
    </submittedName>
</protein>
<gene>
    <name evidence="1" type="ORF">T190115A13A_160091</name>
</gene>